<protein>
    <recommendedName>
        <fullName evidence="1">DUF4283 domain-containing protein</fullName>
    </recommendedName>
</protein>
<evidence type="ECO:0000259" key="1">
    <source>
        <dbReference type="Pfam" id="PF14111"/>
    </source>
</evidence>
<name>A0AAW2S6F9_SESRA</name>
<gene>
    <name evidence="2" type="ORF">Sradi_2680200</name>
</gene>
<evidence type="ECO:0000313" key="2">
    <source>
        <dbReference type="EMBL" id="KAL0387984.1"/>
    </source>
</evidence>
<dbReference type="EMBL" id="JACGWJ010000011">
    <property type="protein sequence ID" value="KAL0387984.1"/>
    <property type="molecule type" value="Genomic_DNA"/>
</dbReference>
<accession>A0AAW2S6F9</accession>
<organism evidence="2">
    <name type="scientific">Sesamum radiatum</name>
    <name type="common">Black benniseed</name>
    <dbReference type="NCBI Taxonomy" id="300843"/>
    <lineage>
        <taxon>Eukaryota</taxon>
        <taxon>Viridiplantae</taxon>
        <taxon>Streptophyta</taxon>
        <taxon>Embryophyta</taxon>
        <taxon>Tracheophyta</taxon>
        <taxon>Spermatophyta</taxon>
        <taxon>Magnoliopsida</taxon>
        <taxon>eudicotyledons</taxon>
        <taxon>Gunneridae</taxon>
        <taxon>Pentapetalae</taxon>
        <taxon>asterids</taxon>
        <taxon>lamiids</taxon>
        <taxon>Lamiales</taxon>
        <taxon>Pedaliaceae</taxon>
        <taxon>Sesamum</taxon>
    </lineage>
</organism>
<dbReference type="InterPro" id="IPR025558">
    <property type="entry name" value="DUF4283"/>
</dbReference>
<feature type="domain" description="DUF4283" evidence="1">
    <location>
        <begin position="54"/>
        <end position="129"/>
    </location>
</feature>
<dbReference type="Pfam" id="PF14111">
    <property type="entry name" value="DUF4283"/>
    <property type="match status" value="1"/>
</dbReference>
<reference evidence="2" key="2">
    <citation type="journal article" date="2024" name="Plant">
        <title>Genomic evolution and insights into agronomic trait innovations of Sesamum species.</title>
        <authorList>
            <person name="Miao H."/>
            <person name="Wang L."/>
            <person name="Qu L."/>
            <person name="Liu H."/>
            <person name="Sun Y."/>
            <person name="Le M."/>
            <person name="Wang Q."/>
            <person name="Wei S."/>
            <person name="Zheng Y."/>
            <person name="Lin W."/>
            <person name="Duan Y."/>
            <person name="Cao H."/>
            <person name="Xiong S."/>
            <person name="Wang X."/>
            <person name="Wei L."/>
            <person name="Li C."/>
            <person name="Ma Q."/>
            <person name="Ju M."/>
            <person name="Zhao R."/>
            <person name="Li G."/>
            <person name="Mu C."/>
            <person name="Tian Q."/>
            <person name="Mei H."/>
            <person name="Zhang T."/>
            <person name="Gao T."/>
            <person name="Zhang H."/>
        </authorList>
    </citation>
    <scope>NUCLEOTIDE SEQUENCE</scope>
    <source>
        <strain evidence="2">G02</strain>
    </source>
</reference>
<sequence>MCCDWGAQICSVFHLMEADLTRLGQSLVLTEEEELGMLMPTRVWHSNSESRGFHLIGCILSHKPYHVEELRTILQSSFNPTKCMDITFIENGCFLLKFFHTINRDRVLESGLWAFEKNLIVLTKVAENENSAEVDLTWSAFHVQILGLPIGKMASDIARLIAGKIVGYLTWISMRI</sequence>
<comment type="caution">
    <text evidence="2">The sequence shown here is derived from an EMBL/GenBank/DDBJ whole genome shotgun (WGS) entry which is preliminary data.</text>
</comment>
<proteinExistence type="predicted"/>
<dbReference type="AlphaFoldDB" id="A0AAW2S6F9"/>
<reference evidence="2" key="1">
    <citation type="submission" date="2020-06" db="EMBL/GenBank/DDBJ databases">
        <authorList>
            <person name="Li T."/>
            <person name="Hu X."/>
            <person name="Zhang T."/>
            <person name="Song X."/>
            <person name="Zhang H."/>
            <person name="Dai N."/>
            <person name="Sheng W."/>
            <person name="Hou X."/>
            <person name="Wei L."/>
        </authorList>
    </citation>
    <scope>NUCLEOTIDE SEQUENCE</scope>
    <source>
        <strain evidence="2">G02</strain>
        <tissue evidence="2">Leaf</tissue>
    </source>
</reference>